<gene>
    <name evidence="6" type="primary">ytrA_3</name>
    <name evidence="5" type="ORF">BJL90_15590</name>
    <name evidence="6" type="ORF">CLFO_20610</name>
</gene>
<name>A0AAC9WGB4_9CLOT</name>
<proteinExistence type="predicted"/>
<evidence type="ECO:0000313" key="6">
    <source>
        <dbReference type="EMBL" id="ARE87661.1"/>
    </source>
</evidence>
<evidence type="ECO:0000259" key="4">
    <source>
        <dbReference type="PROSITE" id="PS50949"/>
    </source>
</evidence>
<evidence type="ECO:0000256" key="1">
    <source>
        <dbReference type="ARBA" id="ARBA00023015"/>
    </source>
</evidence>
<protein>
    <submittedName>
        <fullName evidence="5">GntR family transcriptional regulator</fullName>
    </submittedName>
    <submittedName>
        <fullName evidence="6">HTH-type transcriptional repressor YtrA</fullName>
    </submittedName>
</protein>
<dbReference type="GO" id="GO:0003677">
    <property type="term" value="F:DNA binding"/>
    <property type="evidence" value="ECO:0007669"/>
    <property type="project" value="UniProtKB-KW"/>
</dbReference>
<sequence length="129" mass="15112">MDFDHAKPIYLQIIDYIKKQIIRGDLKIGDKIPSQRELAQTLKVNPNTVQRAYREMENMHLTETIRGQGTFILEKKELLEALKTEMAETLLKNFIIEMKSLGYENKEVVALVEKYQKNLEEGVSYHDRV</sequence>
<dbReference type="KEGG" id="cfm:BJL90_15590"/>
<dbReference type="RefSeq" id="WP_070970018.1">
    <property type="nucleotide sequence ID" value="NZ_CP017603.1"/>
</dbReference>
<dbReference type="PANTHER" id="PTHR38445:SF6">
    <property type="entry name" value="GNTR-FAMILY TRANSCRIPTIONAL REGULATOR"/>
    <property type="match status" value="1"/>
</dbReference>
<dbReference type="EMBL" id="CP020559">
    <property type="protein sequence ID" value="ARE87661.1"/>
    <property type="molecule type" value="Genomic_DNA"/>
</dbReference>
<dbReference type="SUPFAM" id="SSF46785">
    <property type="entry name" value="Winged helix' DNA-binding domain"/>
    <property type="match status" value="1"/>
</dbReference>
<organism evidence="6 8">
    <name type="scientific">Clostridium formicaceticum</name>
    <dbReference type="NCBI Taxonomy" id="1497"/>
    <lineage>
        <taxon>Bacteria</taxon>
        <taxon>Bacillati</taxon>
        <taxon>Bacillota</taxon>
        <taxon>Clostridia</taxon>
        <taxon>Eubacteriales</taxon>
        <taxon>Clostridiaceae</taxon>
        <taxon>Clostridium</taxon>
    </lineage>
</organism>
<dbReference type="EMBL" id="CP017603">
    <property type="protein sequence ID" value="AOY77145.1"/>
    <property type="molecule type" value="Genomic_DNA"/>
</dbReference>
<evidence type="ECO:0000313" key="7">
    <source>
        <dbReference type="Proteomes" id="UP000177894"/>
    </source>
</evidence>
<dbReference type="Proteomes" id="UP000177894">
    <property type="component" value="Chromosome"/>
</dbReference>
<dbReference type="PROSITE" id="PS50949">
    <property type="entry name" value="HTH_GNTR"/>
    <property type="match status" value="1"/>
</dbReference>
<dbReference type="Proteomes" id="UP000192478">
    <property type="component" value="Chromosome"/>
</dbReference>
<dbReference type="InterPro" id="IPR036388">
    <property type="entry name" value="WH-like_DNA-bd_sf"/>
</dbReference>
<evidence type="ECO:0000256" key="2">
    <source>
        <dbReference type="ARBA" id="ARBA00023125"/>
    </source>
</evidence>
<keyword evidence="7" id="KW-1185">Reference proteome</keyword>
<accession>A0AAC9WGB4</accession>
<keyword evidence="1" id="KW-0805">Transcription regulation</keyword>
<keyword evidence="2" id="KW-0238">DNA-binding</keyword>
<dbReference type="AlphaFoldDB" id="A0AAC9WGB4"/>
<reference evidence="6 8" key="2">
    <citation type="submission" date="2017-03" db="EMBL/GenBank/DDBJ databases">
        <title>Complete sequence of Clostridium formicaceticum DSM 92.</title>
        <authorList>
            <person name="Poehlein A."/>
            <person name="Karl M."/>
            <person name="Bengelsdorf F.R."/>
            <person name="Duerre P."/>
            <person name="Daniel R."/>
        </authorList>
    </citation>
    <scope>NUCLEOTIDE SEQUENCE [LARGE SCALE GENOMIC DNA]</scope>
    <source>
        <strain evidence="6 8">DSM 92</strain>
    </source>
</reference>
<dbReference type="InterPro" id="IPR000524">
    <property type="entry name" value="Tscrpt_reg_HTH_GntR"/>
</dbReference>
<dbReference type="GO" id="GO:0003700">
    <property type="term" value="F:DNA-binding transcription factor activity"/>
    <property type="evidence" value="ECO:0007669"/>
    <property type="project" value="InterPro"/>
</dbReference>
<dbReference type="Pfam" id="PF00392">
    <property type="entry name" value="GntR"/>
    <property type="match status" value="1"/>
</dbReference>
<evidence type="ECO:0000313" key="8">
    <source>
        <dbReference type="Proteomes" id="UP000192478"/>
    </source>
</evidence>
<dbReference type="Gene3D" id="1.10.10.10">
    <property type="entry name" value="Winged helix-like DNA-binding domain superfamily/Winged helix DNA-binding domain"/>
    <property type="match status" value="1"/>
</dbReference>
<evidence type="ECO:0000313" key="5">
    <source>
        <dbReference type="EMBL" id="AOY77145.1"/>
    </source>
</evidence>
<dbReference type="PANTHER" id="PTHR38445">
    <property type="entry name" value="HTH-TYPE TRANSCRIPTIONAL REPRESSOR YTRA"/>
    <property type="match status" value="1"/>
</dbReference>
<feature type="domain" description="HTH gntR-type" evidence="4">
    <location>
        <begin position="7"/>
        <end position="75"/>
    </location>
</feature>
<keyword evidence="3" id="KW-0804">Transcription</keyword>
<dbReference type="InterPro" id="IPR036390">
    <property type="entry name" value="WH_DNA-bd_sf"/>
</dbReference>
<dbReference type="SMART" id="SM00345">
    <property type="entry name" value="HTH_GNTR"/>
    <property type="match status" value="1"/>
</dbReference>
<evidence type="ECO:0000256" key="3">
    <source>
        <dbReference type="ARBA" id="ARBA00023163"/>
    </source>
</evidence>
<reference evidence="5 7" key="1">
    <citation type="submission" date="2016-10" db="EMBL/GenBank/DDBJ databases">
        <title>Complete Genome Sequence of Acetogen Clostridium formicoaceticum ATCC 27076.</title>
        <authorList>
            <person name="Bao T."/>
            <person name="Cheng C."/>
            <person name="Zhao J."/>
            <person name="Yang S.-T."/>
            <person name="Wang J."/>
            <person name="Wang M."/>
        </authorList>
    </citation>
    <scope>NUCLEOTIDE SEQUENCE [LARGE SCALE GENOMIC DNA]</scope>
    <source>
        <strain evidence="5 7">ATCC 27076</strain>
    </source>
</reference>
<dbReference type="CDD" id="cd07377">
    <property type="entry name" value="WHTH_GntR"/>
    <property type="match status" value="1"/>
</dbReference>